<feature type="domain" description="Glycosyl transferase family 1" evidence="1">
    <location>
        <begin position="219"/>
        <end position="381"/>
    </location>
</feature>
<comment type="caution">
    <text evidence="2">The sequence shown here is derived from an EMBL/GenBank/DDBJ whole genome shotgun (WGS) entry which is preliminary data.</text>
</comment>
<reference evidence="2 3" key="1">
    <citation type="submission" date="2020-05" db="EMBL/GenBank/DDBJ databases">
        <title>Whole Genome Sequences of Enterobacteriales Associated with the International Space Station.</title>
        <authorList>
            <person name="Bharadwaj A."/>
            <person name="Daudu R."/>
            <person name="Singh N."/>
            <person name="Wood J."/>
            <person name="Debieu M."/>
            <person name="Mason C."/>
            <person name="Wang C."/>
            <person name="Venkateswaran K."/>
        </authorList>
    </citation>
    <scope>NUCLEOTIDE SEQUENCE [LARGE SCALE GENOMIC DNA]</scope>
    <source>
        <strain evidence="2 3">IF5SW-B1</strain>
    </source>
</reference>
<evidence type="ECO:0000313" key="3">
    <source>
        <dbReference type="Proteomes" id="UP000566985"/>
    </source>
</evidence>
<accession>A0A7Y6NGF1</accession>
<keyword evidence="2" id="KW-0808">Transferase</keyword>
<dbReference type="GO" id="GO:0016757">
    <property type="term" value="F:glycosyltransferase activity"/>
    <property type="evidence" value="ECO:0007669"/>
    <property type="project" value="InterPro"/>
</dbReference>
<dbReference type="Proteomes" id="UP000566985">
    <property type="component" value="Unassembled WGS sequence"/>
</dbReference>
<dbReference type="CDD" id="cd03801">
    <property type="entry name" value="GT4_PimA-like"/>
    <property type="match status" value="1"/>
</dbReference>
<dbReference type="EMBL" id="JABWPM010000019">
    <property type="protein sequence ID" value="NUY97988.1"/>
    <property type="molecule type" value="Genomic_DNA"/>
</dbReference>
<dbReference type="AlphaFoldDB" id="A0A7Y6NGF1"/>
<proteinExistence type="predicted"/>
<dbReference type="CDD" id="cd03809">
    <property type="entry name" value="GT4_MtfB-like"/>
    <property type="match status" value="1"/>
</dbReference>
<dbReference type="SUPFAM" id="SSF53756">
    <property type="entry name" value="UDP-Glycosyltransferase/glycogen phosphorylase"/>
    <property type="match status" value="3"/>
</dbReference>
<dbReference type="Gene3D" id="3.40.50.2000">
    <property type="entry name" value="Glycogen Phosphorylase B"/>
    <property type="match status" value="4"/>
</dbReference>
<dbReference type="InterPro" id="IPR001296">
    <property type="entry name" value="Glyco_trans_1"/>
</dbReference>
<evidence type="ECO:0000259" key="1">
    <source>
        <dbReference type="Pfam" id="PF00534"/>
    </source>
</evidence>
<dbReference type="PANTHER" id="PTHR46656">
    <property type="entry name" value="PUTATIVE-RELATED"/>
    <property type="match status" value="1"/>
</dbReference>
<name>A0A7Y6NGF1_9GAMM</name>
<sequence>MRIIIDLQGAQTESKYRGIGRYSLSITKAILRNNKTHEFFVLLNANFIDTIPEIKEALLGLIPEEKIIVCKLPAPLKACDGGNEWRRAAASLIREEMIRSFSADIVFITSLFEGHIDDAIITIKSLRSKTKVFVLHHDLIPLVNEKTYLQDQRFRSYYLNKIDNLKKADVILTNSDYTAKEAKIHLADTQAHIASISSATEEEWHDKNIKDIDFNYIKNKFSITKDIILYAPGGFDKRKNFERLIFAFSQINSDLRYNKQLVIVSKLNDGDRIYLTNIIKNAGLTKKDVILTGYVSDDELILFYRHCFLFVFASEHEGFGLPILEAMKCGAATIGSNVTSIPEVIGLEKALFDPFSVEAIKNKIIEVIVDEEFREKLKSHAISQSAKFSWDLTAQKALNEFSRSIESLSLDETHDDENEPLTIIEKLKKIDTKVRPSQQDLMKVAEALDRNMKLAEIMQALEKRLEWRIDGPFDSSYSLALVNRQFARALNDEDTDVLLHSTEGPGDYEPDATFMHKSSNADLLTWNRKAQQSLTKKSSIQSRNIYPPRVTGLNANVKLLHCYAWEETGYPLEWIQSFNNELDAVLCTSHHVKKILLDNGLRLPAFVTGNGCDHWESINSIHYDLGKVNSFRFLHVSSCFPRKGADAMLQAYGKAFKHSDDVTLIIKTFHNPHNTIKQKLDALKKDNANFPHVIIIEEDLDESLLKSIYEQCDVLVAPSCAEGFGLPIAEAMLSGLPAIVTNWSGQKDFCDATNSWLVDYTYAHAKTHFSLYSSAWVDVSIDDLALKMKCAFDTPLEDRRQMAEKGRSRILSNFSWSSVAKRSIASLKALQANFWECNQQAKIGWITTWNTKCGIATYSQHLVNNMPGQYSMIFSPNGQETIDKQNDKSIRTWRIGKEENNLNVIVKHIEQAQLNTVIIQFNYGFFNHSELSAFILELKEKNVIVIMTLHSTVDPDKSPVENFKLLHILDALRVCDRLLVHSFADLNRLKELGLEDNVTLFPHGVLSNDTAQTKSHVTEGIPLIASYGFCLPHKGLMEIVQAIKILRDNNTPVKIRLVNAEFPVAESHDLVNALKEFVIEQRLSDLVEFHNDFLADEHSLRLLSDADLLLFAYQNTGESASGAVRYGMATAKPVIVTPIPIFDDLGDAVFKFEGFTADIIAKNIMETLKDIASNSENSLKVKAAADAWRAQHDYQSIGLRLDNLCSGLVRNLTIKDECQ</sequence>
<dbReference type="Pfam" id="PF13692">
    <property type="entry name" value="Glyco_trans_1_4"/>
    <property type="match status" value="1"/>
</dbReference>
<organism evidence="2 3">
    <name type="scientific">Pantoea brenneri</name>
    <dbReference type="NCBI Taxonomy" id="472694"/>
    <lineage>
        <taxon>Bacteria</taxon>
        <taxon>Pseudomonadati</taxon>
        <taxon>Pseudomonadota</taxon>
        <taxon>Gammaproteobacteria</taxon>
        <taxon>Enterobacterales</taxon>
        <taxon>Erwiniaceae</taxon>
        <taxon>Pantoea</taxon>
    </lineage>
</organism>
<evidence type="ECO:0000313" key="2">
    <source>
        <dbReference type="EMBL" id="NUY97988.1"/>
    </source>
</evidence>
<dbReference type="Pfam" id="PF00534">
    <property type="entry name" value="Glycos_transf_1"/>
    <property type="match status" value="1"/>
</dbReference>
<gene>
    <name evidence="2" type="ORF">HU668_16140</name>
</gene>
<dbReference type="PANTHER" id="PTHR46656:SF3">
    <property type="entry name" value="PUTATIVE-RELATED"/>
    <property type="match status" value="1"/>
</dbReference>
<protein>
    <submittedName>
        <fullName evidence="2">Glycosyltransferase</fullName>
    </submittedName>
</protein>